<accession>A0A8J5JTF9</accession>
<dbReference type="InterPro" id="IPR036505">
    <property type="entry name" value="Amidase/PGRP_sf"/>
</dbReference>
<dbReference type="Pfam" id="PF01510">
    <property type="entry name" value="Amidase_2"/>
    <property type="match status" value="1"/>
</dbReference>
<comment type="similarity">
    <text evidence="1">Belongs to the N-acetylmuramoyl-L-alanine amidase 2 family.</text>
</comment>
<comment type="caution">
    <text evidence="3">The sequence shown here is derived from an EMBL/GenBank/DDBJ whole genome shotgun (WGS) entry which is preliminary data.</text>
</comment>
<sequence length="270" mass="30281">MLNESTKTTQLAPLFTNTRVLQKKVIKVASYGTQATSLFVLDGADANKMAKCGVVFAAKQPPIYPGSMHTNLFRLSTFGNHYGYLVKGAHLTRLSSEASPLSWDELSSVSREATGAYKRDFGGDCSRLSLVSREEWEAREPVLITPLNLPMRGVFVHHSAMAFCETTEECVAELKIIQALHMDTNCWDDIGYSFLVGENGKVYEGRGWDRQGAHTKYYNRANYGICGKLIEDFKMFGHRDARNTTACPGQKLYENLQTWSIYGHDKNMPK</sequence>
<dbReference type="EMBL" id="JAHLQT010034244">
    <property type="protein sequence ID" value="KAG7158889.1"/>
    <property type="molecule type" value="Genomic_DNA"/>
</dbReference>
<protein>
    <submittedName>
        <fullName evidence="3">Peptidoglycan-recognition protein SC2-like 2</fullName>
    </submittedName>
</protein>
<name>A0A8J5JTF9_HOMAM</name>
<dbReference type="Proteomes" id="UP000747542">
    <property type="component" value="Unassembled WGS sequence"/>
</dbReference>
<dbReference type="SUPFAM" id="SSF55846">
    <property type="entry name" value="N-acetylmuramoyl-L-alanine amidase-like"/>
    <property type="match status" value="1"/>
</dbReference>
<organism evidence="3 4">
    <name type="scientific">Homarus americanus</name>
    <name type="common">American lobster</name>
    <dbReference type="NCBI Taxonomy" id="6706"/>
    <lineage>
        <taxon>Eukaryota</taxon>
        <taxon>Metazoa</taxon>
        <taxon>Ecdysozoa</taxon>
        <taxon>Arthropoda</taxon>
        <taxon>Crustacea</taxon>
        <taxon>Multicrustacea</taxon>
        <taxon>Malacostraca</taxon>
        <taxon>Eumalacostraca</taxon>
        <taxon>Eucarida</taxon>
        <taxon>Decapoda</taxon>
        <taxon>Pleocyemata</taxon>
        <taxon>Astacidea</taxon>
        <taxon>Nephropoidea</taxon>
        <taxon>Nephropidae</taxon>
        <taxon>Homarus</taxon>
    </lineage>
</organism>
<dbReference type="Gene3D" id="3.40.80.10">
    <property type="entry name" value="Peptidoglycan recognition protein-like"/>
    <property type="match status" value="2"/>
</dbReference>
<dbReference type="InterPro" id="IPR006619">
    <property type="entry name" value="PGRP_domain_met/bac"/>
</dbReference>
<dbReference type="InterPro" id="IPR002502">
    <property type="entry name" value="Amidase_domain"/>
</dbReference>
<dbReference type="CDD" id="cd06583">
    <property type="entry name" value="PGRP"/>
    <property type="match status" value="1"/>
</dbReference>
<dbReference type="AlphaFoldDB" id="A0A8J5JTF9"/>
<feature type="domain" description="Peptidoglycan recognition protein family" evidence="2">
    <location>
        <begin position="128"/>
        <end position="242"/>
    </location>
</feature>
<dbReference type="PANTHER" id="PTHR11022">
    <property type="entry name" value="PEPTIDOGLYCAN RECOGNITION PROTEIN"/>
    <property type="match status" value="1"/>
</dbReference>
<reference evidence="3" key="1">
    <citation type="journal article" date="2021" name="Sci. Adv.">
        <title>The American lobster genome reveals insights on longevity, neural, and immune adaptations.</title>
        <authorList>
            <person name="Polinski J.M."/>
            <person name="Zimin A.V."/>
            <person name="Clark K.F."/>
            <person name="Kohn A.B."/>
            <person name="Sadowski N."/>
            <person name="Timp W."/>
            <person name="Ptitsyn A."/>
            <person name="Khanna P."/>
            <person name="Romanova D.Y."/>
            <person name="Williams P."/>
            <person name="Greenwood S.J."/>
            <person name="Moroz L.L."/>
            <person name="Walt D.R."/>
            <person name="Bodnar A.G."/>
        </authorList>
    </citation>
    <scope>NUCLEOTIDE SEQUENCE</scope>
    <source>
        <strain evidence="3">GMGI-L3</strain>
    </source>
</reference>
<dbReference type="GO" id="GO:0008270">
    <property type="term" value="F:zinc ion binding"/>
    <property type="evidence" value="ECO:0007669"/>
    <property type="project" value="InterPro"/>
</dbReference>
<dbReference type="SMART" id="SM00701">
    <property type="entry name" value="PGRP"/>
    <property type="match status" value="1"/>
</dbReference>
<evidence type="ECO:0000313" key="4">
    <source>
        <dbReference type="Proteomes" id="UP000747542"/>
    </source>
</evidence>
<proteinExistence type="inferred from homology"/>
<dbReference type="PANTHER" id="PTHR11022:SF41">
    <property type="entry name" value="PEPTIDOGLYCAN-RECOGNITION PROTEIN LC-RELATED"/>
    <property type="match status" value="1"/>
</dbReference>
<dbReference type="GO" id="GO:0009253">
    <property type="term" value="P:peptidoglycan catabolic process"/>
    <property type="evidence" value="ECO:0007669"/>
    <property type="project" value="InterPro"/>
</dbReference>
<evidence type="ECO:0000259" key="2">
    <source>
        <dbReference type="SMART" id="SM00701"/>
    </source>
</evidence>
<evidence type="ECO:0000256" key="1">
    <source>
        <dbReference type="ARBA" id="ARBA00007553"/>
    </source>
</evidence>
<evidence type="ECO:0000313" key="3">
    <source>
        <dbReference type="EMBL" id="KAG7158889.1"/>
    </source>
</evidence>
<dbReference type="InterPro" id="IPR015510">
    <property type="entry name" value="PGRP"/>
</dbReference>
<dbReference type="GO" id="GO:0008745">
    <property type="term" value="F:N-acetylmuramoyl-L-alanine amidase activity"/>
    <property type="evidence" value="ECO:0007669"/>
    <property type="project" value="InterPro"/>
</dbReference>
<gene>
    <name evidence="3" type="ORF">Hamer_G006266</name>
</gene>
<keyword evidence="4" id="KW-1185">Reference proteome</keyword>